<evidence type="ECO:0000313" key="2">
    <source>
        <dbReference type="Proteomes" id="UP000694930"/>
    </source>
</evidence>
<dbReference type="InterPro" id="IPR044730">
    <property type="entry name" value="RNase_H-like_dom_plant"/>
</dbReference>
<dbReference type="CDD" id="cd06222">
    <property type="entry name" value="RNase_H_like"/>
    <property type="match status" value="1"/>
</dbReference>
<reference evidence="2" key="1">
    <citation type="journal article" date="2014" name="Nat. Genet.">
        <title>The genome of the stress-tolerant wild tomato species Solanum pennellii.</title>
        <authorList>
            <person name="Bolger A."/>
            <person name="Scossa F."/>
            <person name="Bolger M.E."/>
            <person name="Lanz C."/>
            <person name="Maumus F."/>
            <person name="Tohge T."/>
            <person name="Quesneville H."/>
            <person name="Alseekh S."/>
            <person name="Sorensen I."/>
            <person name="Lichtenstein G."/>
            <person name="Fich E.A."/>
            <person name="Conte M."/>
            <person name="Keller H."/>
            <person name="Schneeberger K."/>
            <person name="Schwacke R."/>
            <person name="Ofner I."/>
            <person name="Vrebalov J."/>
            <person name="Xu Y."/>
            <person name="Osorio S."/>
            <person name="Aflitos S.A."/>
            <person name="Schijlen E."/>
            <person name="Jimenez-Gomez J.M."/>
            <person name="Ryngajllo M."/>
            <person name="Kimura S."/>
            <person name="Kumar R."/>
            <person name="Koenig D."/>
            <person name="Headland L.R."/>
            <person name="Maloof J.N."/>
            <person name="Sinha N."/>
            <person name="van Ham R.C."/>
            <person name="Lankhorst R.K."/>
            <person name="Mao L."/>
            <person name="Vogel A."/>
            <person name="Arsova B."/>
            <person name="Panstruga R."/>
            <person name="Fei Z."/>
            <person name="Rose J.K."/>
            <person name="Zamir D."/>
            <person name="Carrari F."/>
            <person name="Giovannoni J.J."/>
            <person name="Weigel D."/>
            <person name="Usadel B."/>
            <person name="Fernie A.R."/>
        </authorList>
    </citation>
    <scope>NUCLEOTIDE SEQUENCE [LARGE SCALE GENOMIC DNA]</scope>
    <source>
        <strain evidence="2">cv. LA0716</strain>
    </source>
</reference>
<dbReference type="SUPFAM" id="SSF53098">
    <property type="entry name" value="Ribonuclease H-like"/>
    <property type="match status" value="1"/>
</dbReference>
<name>A0ABM1HKX1_SOLPN</name>
<evidence type="ECO:0000313" key="3">
    <source>
        <dbReference type="RefSeq" id="XP_015086971.1"/>
    </source>
</evidence>
<dbReference type="InterPro" id="IPR036397">
    <property type="entry name" value="RNaseH_sf"/>
</dbReference>
<accession>A0ABM1HKX1</accession>
<sequence>MESSSSNHFMLNTGGAFKTASCALGGIGGVFRNHDGDWILGFSGLVATADALSTELHALLKGLQLALDRHLLPLEINVDAQLLVDLLCLLRRLGDPTVRHVYREQN</sequence>
<reference evidence="3" key="2">
    <citation type="submission" date="2025-08" db="UniProtKB">
        <authorList>
            <consortium name="RefSeq"/>
        </authorList>
    </citation>
    <scope>IDENTIFICATION</scope>
</reference>
<dbReference type="Gene3D" id="3.30.420.10">
    <property type="entry name" value="Ribonuclease H-like superfamily/Ribonuclease H"/>
    <property type="match status" value="1"/>
</dbReference>
<dbReference type="Pfam" id="PF13456">
    <property type="entry name" value="RVT_3"/>
    <property type="match status" value="1"/>
</dbReference>
<dbReference type="PANTHER" id="PTHR47723">
    <property type="entry name" value="OS05G0353850 PROTEIN"/>
    <property type="match status" value="1"/>
</dbReference>
<evidence type="ECO:0000259" key="1">
    <source>
        <dbReference type="Pfam" id="PF13456"/>
    </source>
</evidence>
<dbReference type="PANTHER" id="PTHR47723:SF23">
    <property type="entry name" value="REVERSE TRANSCRIPTASE-LIKE PROTEIN"/>
    <property type="match status" value="1"/>
</dbReference>
<dbReference type="InterPro" id="IPR002156">
    <property type="entry name" value="RNaseH_domain"/>
</dbReference>
<feature type="domain" description="RNase H type-1" evidence="1">
    <location>
        <begin position="13"/>
        <end position="104"/>
    </location>
</feature>
<gene>
    <name evidence="3" type="primary">LOC107030084</name>
</gene>
<proteinExistence type="predicted"/>
<protein>
    <submittedName>
        <fullName evidence="3">Uncharacterized protein LOC107030084</fullName>
    </submittedName>
</protein>
<keyword evidence="2" id="KW-1185">Reference proteome</keyword>
<dbReference type="InterPro" id="IPR012337">
    <property type="entry name" value="RNaseH-like_sf"/>
</dbReference>
<dbReference type="InterPro" id="IPR053151">
    <property type="entry name" value="RNase_H-like"/>
</dbReference>
<dbReference type="RefSeq" id="XP_015086971.1">
    <property type="nucleotide sequence ID" value="XM_015231485.1"/>
</dbReference>
<dbReference type="GeneID" id="107030084"/>
<dbReference type="Proteomes" id="UP000694930">
    <property type="component" value="Chromosome 9"/>
</dbReference>
<organism evidence="2 3">
    <name type="scientific">Solanum pennellii</name>
    <name type="common">Tomato</name>
    <name type="synonym">Lycopersicon pennellii</name>
    <dbReference type="NCBI Taxonomy" id="28526"/>
    <lineage>
        <taxon>Eukaryota</taxon>
        <taxon>Viridiplantae</taxon>
        <taxon>Streptophyta</taxon>
        <taxon>Embryophyta</taxon>
        <taxon>Tracheophyta</taxon>
        <taxon>Spermatophyta</taxon>
        <taxon>Magnoliopsida</taxon>
        <taxon>eudicotyledons</taxon>
        <taxon>Gunneridae</taxon>
        <taxon>Pentapetalae</taxon>
        <taxon>asterids</taxon>
        <taxon>lamiids</taxon>
        <taxon>Solanales</taxon>
        <taxon>Solanaceae</taxon>
        <taxon>Solanoideae</taxon>
        <taxon>Solaneae</taxon>
        <taxon>Solanum</taxon>
        <taxon>Solanum subgen. Lycopersicon</taxon>
    </lineage>
</organism>